<name>A0A272EVL1_9RHOO</name>
<dbReference type="PRINTS" id="PR00502">
    <property type="entry name" value="NUDIXFAMILY"/>
</dbReference>
<evidence type="ECO:0000256" key="3">
    <source>
        <dbReference type="RuleBase" id="RU003476"/>
    </source>
</evidence>
<dbReference type="Pfam" id="PF00293">
    <property type="entry name" value="NUDIX"/>
    <property type="match status" value="1"/>
</dbReference>
<dbReference type="EMBL" id="NMRN01000009">
    <property type="protein sequence ID" value="PAS94153.1"/>
    <property type="molecule type" value="Genomic_DNA"/>
</dbReference>
<dbReference type="PROSITE" id="PS00893">
    <property type="entry name" value="NUDIX_BOX"/>
    <property type="match status" value="1"/>
</dbReference>
<dbReference type="RefSeq" id="WP_095523908.1">
    <property type="nucleotide sequence ID" value="NZ_MDUX01000012.1"/>
</dbReference>
<evidence type="ECO:0000256" key="1">
    <source>
        <dbReference type="ARBA" id="ARBA00001946"/>
    </source>
</evidence>
<dbReference type="CDD" id="cd04690">
    <property type="entry name" value="NUDIX_Hydrolase"/>
    <property type="match status" value="1"/>
</dbReference>
<dbReference type="Gene3D" id="3.90.79.10">
    <property type="entry name" value="Nucleoside Triphosphate Pyrophosphohydrolase"/>
    <property type="match status" value="1"/>
</dbReference>
<dbReference type="EMBL" id="MDUX01000012">
    <property type="protein sequence ID" value="KAF7599908.1"/>
    <property type="molecule type" value="Genomic_DNA"/>
</dbReference>
<dbReference type="InterPro" id="IPR000086">
    <property type="entry name" value="NUDIX_hydrolase_dom"/>
</dbReference>
<keyword evidence="8" id="KW-1185">Reference proteome</keyword>
<dbReference type="InterPro" id="IPR015797">
    <property type="entry name" value="NUDIX_hydrolase-like_dom_sf"/>
</dbReference>
<evidence type="ECO:0000313" key="5">
    <source>
        <dbReference type="EMBL" id="KAF7599908.1"/>
    </source>
</evidence>
<organism evidence="6 7">
    <name type="scientific">Candidatus Dactylopiibacterium carminicum</name>
    <dbReference type="NCBI Taxonomy" id="857335"/>
    <lineage>
        <taxon>Bacteria</taxon>
        <taxon>Pseudomonadati</taxon>
        <taxon>Pseudomonadota</taxon>
        <taxon>Betaproteobacteria</taxon>
        <taxon>Rhodocyclales</taxon>
        <taxon>Rhodocyclaceae</taxon>
        <taxon>Candidatus Dactylopiibacterium</taxon>
    </lineage>
</organism>
<dbReference type="PROSITE" id="PS51462">
    <property type="entry name" value="NUDIX"/>
    <property type="match status" value="1"/>
</dbReference>
<evidence type="ECO:0000256" key="2">
    <source>
        <dbReference type="ARBA" id="ARBA00022801"/>
    </source>
</evidence>
<dbReference type="PANTHER" id="PTHR43046:SF14">
    <property type="entry name" value="MUTT_NUDIX FAMILY PROTEIN"/>
    <property type="match status" value="1"/>
</dbReference>
<comment type="similarity">
    <text evidence="3">Belongs to the Nudix hydrolase family.</text>
</comment>
<keyword evidence="2 3" id="KW-0378">Hydrolase</keyword>
<dbReference type="GO" id="GO:0016787">
    <property type="term" value="F:hydrolase activity"/>
    <property type="evidence" value="ECO:0007669"/>
    <property type="project" value="UniProtKB-KW"/>
</dbReference>
<dbReference type="InterPro" id="IPR020084">
    <property type="entry name" value="NUDIX_hydrolase_CS"/>
</dbReference>
<dbReference type="OrthoDB" id="5511555at2"/>
<sequence length="133" mass="14268">MNTTGNAPALRCACLVAVEGGRLLLVRVRQNAHWCLPGGKIEAGESPVQALQRELAEELGIALLPESIRPLYTVTGPAYGQPGEVELVCFSARWQGGIRAQQEISAVDWLPVTALAQFAPAVQQLCREHLLAA</sequence>
<dbReference type="SUPFAM" id="SSF55811">
    <property type="entry name" value="Nudix"/>
    <property type="match status" value="1"/>
</dbReference>
<reference evidence="5 8" key="1">
    <citation type="submission" date="2016-08" db="EMBL/GenBank/DDBJ databases">
        <title>Candidatus Dactylopiibacterium carminicum genome sequence.</title>
        <authorList>
            <person name="Ramirez-Puebla S.T."/>
            <person name="Ormeno-Orrillo E."/>
            <person name="Vera-Ponce De Leon A."/>
            <person name="Luis L."/>
            <person name="Sanchez-Flores A."/>
            <person name="Monica R."/>
            <person name="Martinez-Romero E."/>
        </authorList>
    </citation>
    <scope>NUCLEOTIDE SEQUENCE [LARGE SCALE GENOMIC DNA]</scope>
    <source>
        <strain evidence="5">END1</strain>
    </source>
</reference>
<dbReference type="Proteomes" id="UP000623509">
    <property type="component" value="Unassembled WGS sequence"/>
</dbReference>
<dbReference type="AlphaFoldDB" id="A0A272EVL1"/>
<dbReference type="PANTHER" id="PTHR43046">
    <property type="entry name" value="GDP-MANNOSE MANNOSYL HYDROLASE"/>
    <property type="match status" value="1"/>
</dbReference>
<reference evidence="6 7" key="2">
    <citation type="submission" date="2017-07" db="EMBL/GenBank/DDBJ databases">
        <title>Candidatus Dactylopiibacterium carminicum, a nitrogen-fixing symbiont of the cochineal insect Dactylopius coccus and Dactylopius opuntiae (Hemiptera: Coccoidea: Dactylopiidae).</title>
        <authorList>
            <person name="Vera A."/>
        </authorList>
    </citation>
    <scope>NUCLEOTIDE SEQUENCE [LARGE SCALE GENOMIC DNA]</scope>
    <source>
        <strain evidence="6 7">NFDCM</strain>
    </source>
</reference>
<feature type="domain" description="Nudix hydrolase" evidence="4">
    <location>
        <begin position="7"/>
        <end position="133"/>
    </location>
</feature>
<proteinExistence type="inferred from homology"/>
<protein>
    <submittedName>
        <fullName evidence="6">Hydrolase</fullName>
    </submittedName>
    <submittedName>
        <fullName evidence="5">NUDIX domain-containing protein</fullName>
    </submittedName>
</protein>
<dbReference type="InterPro" id="IPR020476">
    <property type="entry name" value="Nudix_hydrolase"/>
</dbReference>
<comment type="cofactor">
    <cofactor evidence="1">
        <name>Mg(2+)</name>
        <dbReference type="ChEBI" id="CHEBI:18420"/>
    </cofactor>
</comment>
<gene>
    <name evidence="5" type="ORF">BGI27_05525</name>
    <name evidence="6" type="ORF">CGU29_04820</name>
</gene>
<accession>A0A272EVL1</accession>
<evidence type="ECO:0000259" key="4">
    <source>
        <dbReference type="PROSITE" id="PS51462"/>
    </source>
</evidence>
<dbReference type="Proteomes" id="UP000216107">
    <property type="component" value="Unassembled WGS sequence"/>
</dbReference>
<evidence type="ECO:0000313" key="7">
    <source>
        <dbReference type="Proteomes" id="UP000216107"/>
    </source>
</evidence>
<evidence type="ECO:0000313" key="6">
    <source>
        <dbReference type="EMBL" id="PAS94153.1"/>
    </source>
</evidence>
<comment type="caution">
    <text evidence="6">The sequence shown here is derived from an EMBL/GenBank/DDBJ whole genome shotgun (WGS) entry which is preliminary data.</text>
</comment>
<evidence type="ECO:0000313" key="8">
    <source>
        <dbReference type="Proteomes" id="UP000623509"/>
    </source>
</evidence>